<keyword evidence="1" id="KW-1133">Transmembrane helix</keyword>
<accession>A0A1I7WH37</accession>
<keyword evidence="1" id="KW-0472">Membrane</keyword>
<dbReference type="WBParaSite" id="Hba_04286">
    <property type="protein sequence ID" value="Hba_04286"/>
    <property type="gene ID" value="Hba_04286"/>
</dbReference>
<sequence>MQTLVCRMDLQTGRPPILLVPVTDFTFPVTSSVVSLFIIQLKFLKYMLDIIFEVLLEIFI</sequence>
<reference evidence="3" key="1">
    <citation type="submission" date="2016-11" db="UniProtKB">
        <authorList>
            <consortium name="WormBaseParasite"/>
        </authorList>
    </citation>
    <scope>IDENTIFICATION</scope>
</reference>
<proteinExistence type="predicted"/>
<protein>
    <submittedName>
        <fullName evidence="3">Uncharacterized protein</fullName>
    </submittedName>
</protein>
<evidence type="ECO:0000313" key="3">
    <source>
        <dbReference type="WBParaSite" id="Hba_04286"/>
    </source>
</evidence>
<organism evidence="2 3">
    <name type="scientific">Heterorhabditis bacteriophora</name>
    <name type="common">Entomopathogenic nematode worm</name>
    <dbReference type="NCBI Taxonomy" id="37862"/>
    <lineage>
        <taxon>Eukaryota</taxon>
        <taxon>Metazoa</taxon>
        <taxon>Ecdysozoa</taxon>
        <taxon>Nematoda</taxon>
        <taxon>Chromadorea</taxon>
        <taxon>Rhabditida</taxon>
        <taxon>Rhabditina</taxon>
        <taxon>Rhabditomorpha</taxon>
        <taxon>Strongyloidea</taxon>
        <taxon>Heterorhabditidae</taxon>
        <taxon>Heterorhabditis</taxon>
    </lineage>
</organism>
<keyword evidence="2" id="KW-1185">Reference proteome</keyword>
<keyword evidence="1" id="KW-0812">Transmembrane</keyword>
<dbReference type="AlphaFoldDB" id="A0A1I7WH37"/>
<evidence type="ECO:0000313" key="2">
    <source>
        <dbReference type="Proteomes" id="UP000095283"/>
    </source>
</evidence>
<name>A0A1I7WH37_HETBA</name>
<feature type="transmembrane region" description="Helical" evidence="1">
    <location>
        <begin position="17"/>
        <end position="39"/>
    </location>
</feature>
<evidence type="ECO:0000256" key="1">
    <source>
        <dbReference type="SAM" id="Phobius"/>
    </source>
</evidence>
<dbReference type="Proteomes" id="UP000095283">
    <property type="component" value="Unplaced"/>
</dbReference>